<dbReference type="InterPro" id="IPR009057">
    <property type="entry name" value="Homeodomain-like_sf"/>
</dbReference>
<comment type="caution">
    <text evidence="5">The sequence shown here is derived from an EMBL/GenBank/DDBJ whole genome shotgun (WGS) entry which is preliminary data.</text>
</comment>
<reference evidence="5" key="1">
    <citation type="submission" date="2020-09" db="EMBL/GenBank/DDBJ databases">
        <authorList>
            <person name="Kim M.K."/>
        </authorList>
    </citation>
    <scope>NUCLEOTIDE SEQUENCE</scope>
    <source>
        <strain evidence="5">BT704</strain>
    </source>
</reference>
<keyword evidence="6" id="KW-1185">Reference proteome</keyword>
<evidence type="ECO:0000313" key="6">
    <source>
        <dbReference type="Proteomes" id="UP000653797"/>
    </source>
</evidence>
<accession>A0A927B8Z4</accession>
<proteinExistence type="predicted"/>
<keyword evidence="1" id="KW-0805">Transcription regulation</keyword>
<dbReference type="Pfam" id="PF12833">
    <property type="entry name" value="HTH_18"/>
    <property type="match status" value="1"/>
</dbReference>
<dbReference type="SUPFAM" id="SSF46689">
    <property type="entry name" value="Homeodomain-like"/>
    <property type="match status" value="1"/>
</dbReference>
<dbReference type="InterPro" id="IPR018060">
    <property type="entry name" value="HTH_AraC"/>
</dbReference>
<dbReference type="RefSeq" id="WP_191043092.1">
    <property type="nucleotide sequence ID" value="NZ_JACXAA010000023.1"/>
</dbReference>
<dbReference type="PROSITE" id="PS01124">
    <property type="entry name" value="HTH_ARAC_FAMILY_2"/>
    <property type="match status" value="1"/>
</dbReference>
<dbReference type="GO" id="GO:0043565">
    <property type="term" value="F:sequence-specific DNA binding"/>
    <property type="evidence" value="ECO:0007669"/>
    <property type="project" value="InterPro"/>
</dbReference>
<organism evidence="5 6">
    <name type="scientific">Spirosoma validum</name>
    <dbReference type="NCBI Taxonomy" id="2771355"/>
    <lineage>
        <taxon>Bacteria</taxon>
        <taxon>Pseudomonadati</taxon>
        <taxon>Bacteroidota</taxon>
        <taxon>Cytophagia</taxon>
        <taxon>Cytophagales</taxon>
        <taxon>Cytophagaceae</taxon>
        <taxon>Spirosoma</taxon>
    </lineage>
</organism>
<evidence type="ECO:0000256" key="3">
    <source>
        <dbReference type="ARBA" id="ARBA00023163"/>
    </source>
</evidence>
<dbReference type="Gene3D" id="1.10.10.60">
    <property type="entry name" value="Homeodomain-like"/>
    <property type="match status" value="1"/>
</dbReference>
<keyword evidence="3" id="KW-0804">Transcription</keyword>
<dbReference type="InterPro" id="IPR050204">
    <property type="entry name" value="AraC_XylS_family_regulators"/>
</dbReference>
<evidence type="ECO:0000256" key="2">
    <source>
        <dbReference type="ARBA" id="ARBA00023125"/>
    </source>
</evidence>
<evidence type="ECO:0000259" key="4">
    <source>
        <dbReference type="PROSITE" id="PS01124"/>
    </source>
</evidence>
<evidence type="ECO:0000256" key="1">
    <source>
        <dbReference type="ARBA" id="ARBA00023015"/>
    </source>
</evidence>
<keyword evidence="2" id="KW-0238">DNA-binding</keyword>
<dbReference type="PANTHER" id="PTHR46796:SF13">
    <property type="entry name" value="HTH-TYPE TRANSCRIPTIONAL ACTIVATOR RHAS"/>
    <property type="match status" value="1"/>
</dbReference>
<dbReference type="PANTHER" id="PTHR46796">
    <property type="entry name" value="HTH-TYPE TRANSCRIPTIONAL ACTIVATOR RHAS-RELATED"/>
    <property type="match status" value="1"/>
</dbReference>
<dbReference type="GO" id="GO:0003700">
    <property type="term" value="F:DNA-binding transcription factor activity"/>
    <property type="evidence" value="ECO:0007669"/>
    <property type="project" value="InterPro"/>
</dbReference>
<evidence type="ECO:0000313" key="5">
    <source>
        <dbReference type="EMBL" id="MBD2757468.1"/>
    </source>
</evidence>
<sequence>MELLLPAQMTDSALPITSLEANFPQLLPQLAACLKQNQPQQAVLCLEAALLQQVQQRLPLQQRRAQLLKHLLNQAQLPSPATLADQFALSIRQVERLVKTASGTTAKVLTRLTRFESARNQLWHQPDSNLTRLAYELGYADQAHFSRDFRAFSGRSPRAFVKQVRQWQQ</sequence>
<name>A0A927B8Z4_9BACT</name>
<dbReference type="SMART" id="SM00342">
    <property type="entry name" value="HTH_ARAC"/>
    <property type="match status" value="1"/>
</dbReference>
<dbReference type="EMBL" id="JACXAA010000023">
    <property type="protein sequence ID" value="MBD2757468.1"/>
    <property type="molecule type" value="Genomic_DNA"/>
</dbReference>
<dbReference type="AlphaFoldDB" id="A0A927B8Z4"/>
<protein>
    <submittedName>
        <fullName evidence="5">AraC family transcriptional regulator</fullName>
    </submittedName>
</protein>
<dbReference type="Proteomes" id="UP000653797">
    <property type="component" value="Unassembled WGS sequence"/>
</dbReference>
<gene>
    <name evidence="5" type="ORF">IC230_31655</name>
</gene>
<feature type="domain" description="HTH araC/xylS-type" evidence="4">
    <location>
        <begin position="62"/>
        <end position="163"/>
    </location>
</feature>